<keyword evidence="2" id="KW-1185">Reference proteome</keyword>
<evidence type="ECO:0000313" key="2">
    <source>
        <dbReference type="Proteomes" id="UP001187192"/>
    </source>
</evidence>
<evidence type="ECO:0000313" key="1">
    <source>
        <dbReference type="EMBL" id="GMN23390.1"/>
    </source>
</evidence>
<dbReference type="Proteomes" id="UP001187192">
    <property type="component" value="Unassembled WGS sequence"/>
</dbReference>
<gene>
    <name evidence="1" type="ORF">TIFTF001_040452</name>
</gene>
<dbReference type="AlphaFoldDB" id="A0AA87Z1K4"/>
<proteinExistence type="predicted"/>
<reference evidence="1" key="1">
    <citation type="submission" date="2023-07" db="EMBL/GenBank/DDBJ databases">
        <title>draft genome sequence of fig (Ficus carica).</title>
        <authorList>
            <person name="Takahashi T."/>
            <person name="Nishimura K."/>
        </authorList>
    </citation>
    <scope>NUCLEOTIDE SEQUENCE</scope>
</reference>
<comment type="caution">
    <text evidence="1">The sequence shown here is derived from an EMBL/GenBank/DDBJ whole genome shotgun (WGS) entry which is preliminary data.</text>
</comment>
<protein>
    <submittedName>
        <fullName evidence="1">Uncharacterized protein</fullName>
    </submittedName>
</protein>
<name>A0AA87Z1K4_FICCA</name>
<sequence>MMQFMGYFAEASENGAELDYNTQIEMVFKTLSKDFVGFRAAYNFRGRE</sequence>
<organism evidence="1 2">
    <name type="scientific">Ficus carica</name>
    <name type="common">Common fig</name>
    <dbReference type="NCBI Taxonomy" id="3494"/>
    <lineage>
        <taxon>Eukaryota</taxon>
        <taxon>Viridiplantae</taxon>
        <taxon>Streptophyta</taxon>
        <taxon>Embryophyta</taxon>
        <taxon>Tracheophyta</taxon>
        <taxon>Spermatophyta</taxon>
        <taxon>Magnoliopsida</taxon>
        <taxon>eudicotyledons</taxon>
        <taxon>Gunneridae</taxon>
        <taxon>Pentapetalae</taxon>
        <taxon>rosids</taxon>
        <taxon>fabids</taxon>
        <taxon>Rosales</taxon>
        <taxon>Moraceae</taxon>
        <taxon>Ficeae</taxon>
        <taxon>Ficus</taxon>
    </lineage>
</organism>
<dbReference type="EMBL" id="BTGU01001454">
    <property type="protein sequence ID" value="GMN23390.1"/>
    <property type="molecule type" value="Genomic_DNA"/>
</dbReference>
<accession>A0AA87Z1K4</accession>